<dbReference type="AlphaFoldDB" id="A0A2I0A872"/>
<proteinExistence type="predicted"/>
<dbReference type="InterPro" id="IPR027902">
    <property type="entry name" value="DUF4487"/>
</dbReference>
<evidence type="ECO:0000313" key="1">
    <source>
        <dbReference type="EMBL" id="PKA51763.1"/>
    </source>
</evidence>
<sequence length="930" mass="102727">MMNCLPQFLILGTKASKWCRNHLQMTLTPANQSQDEQHSALFYQLVLDCLNFLASIISTMIKYPTSRTVDMLMTENFIIEILNLTKALVLEIKRITSIASEVLKVGQVALDATIKFCRAYYQAFTCNSSGMNGGNEEELIPDRSKNNANHVISITICTITNLYELGTFAASGGGSLVTILNTSWKGVVCLLQLGKGVFSEKVNVGDIIVTLISLAIDSLRCAAESWSELRMESPALSEAKRTFLPIKFYLINAVRISSEYPCDAVDISKEVVKCVIIISSLSIFLSGEIHLKAVSEAMTELLEPTSLLLLHTLLNSADVNCDSKFQILELLLPYDTESCTSAMQKNIHIASMPASLEGIFDVNYDALGGAKSLLLGKVYLFLNLLKASSSFSEEIILQIARKLDVLLGSFTNASVFSSILGLKIPVFGTLGPNAGVVRQIMFSFIVDSLKTFMIVAASSSSALTELEIILMQNLFHPHFLCTEIAMQLLSFLICHAENDMVDHIFEKLCLLLKSIASSQPSLSPQSSLRKMARSICDLISYAKPTYEDHLYSKLVDYVYTTIVSEDKFDLSSVMYVGLLMEGFPLNSLSANLKIQVTGKITTVFVNFIESNAKELGLDASSGSCNSSLLALPVLALSSALNFCQIRSSDVIIGNIFPELTKFTSAVIHGFRGARDDDTKKQFAKLLAALMDILSNTRQHYSSDKIGEIILELQSLFSEHDANLSQCKPHLTTFITGFSQMQIVEEEENPLSVAIWGMFHLLLRERHWALVHLVLSAFGYFAARTSCTQLWRFVPPDAALSFDSATGNSANEDNFMNELRRYLEKEGALCDASPCKHQLSYLIKEGINLRTLTKTRDIASGDKCMKKKRKLPDGICEGMELLQNGLKAMKNALSQDESADIEEEFSTHISQLNDAISRLVGLSQTLKKSNF</sequence>
<dbReference type="OrthoDB" id="1925340at2759"/>
<dbReference type="Pfam" id="PF14868">
    <property type="entry name" value="DUF4487"/>
    <property type="match status" value="1"/>
</dbReference>
<accession>A0A2I0A872</accession>
<name>A0A2I0A872_9ASPA</name>
<dbReference type="Proteomes" id="UP000236161">
    <property type="component" value="Unassembled WGS sequence"/>
</dbReference>
<keyword evidence="2" id="KW-1185">Reference proteome</keyword>
<dbReference type="PANTHER" id="PTHR36702:SF1">
    <property type="entry name" value="HOLLIDAY JUNCTION RESOLVASE"/>
    <property type="match status" value="1"/>
</dbReference>
<organism evidence="1 2">
    <name type="scientific">Apostasia shenzhenica</name>
    <dbReference type="NCBI Taxonomy" id="1088818"/>
    <lineage>
        <taxon>Eukaryota</taxon>
        <taxon>Viridiplantae</taxon>
        <taxon>Streptophyta</taxon>
        <taxon>Embryophyta</taxon>
        <taxon>Tracheophyta</taxon>
        <taxon>Spermatophyta</taxon>
        <taxon>Magnoliopsida</taxon>
        <taxon>Liliopsida</taxon>
        <taxon>Asparagales</taxon>
        <taxon>Orchidaceae</taxon>
        <taxon>Apostasioideae</taxon>
        <taxon>Apostasia</taxon>
    </lineage>
</organism>
<dbReference type="EMBL" id="KZ452012">
    <property type="protein sequence ID" value="PKA51763.1"/>
    <property type="molecule type" value="Genomic_DNA"/>
</dbReference>
<dbReference type="STRING" id="1088818.A0A2I0A872"/>
<evidence type="ECO:0000313" key="2">
    <source>
        <dbReference type="Proteomes" id="UP000236161"/>
    </source>
</evidence>
<reference evidence="1 2" key="1">
    <citation type="journal article" date="2017" name="Nature">
        <title>The Apostasia genome and the evolution of orchids.</title>
        <authorList>
            <person name="Zhang G.Q."/>
            <person name="Liu K.W."/>
            <person name="Li Z."/>
            <person name="Lohaus R."/>
            <person name="Hsiao Y.Y."/>
            <person name="Niu S.C."/>
            <person name="Wang J.Y."/>
            <person name="Lin Y.C."/>
            <person name="Xu Q."/>
            <person name="Chen L.J."/>
            <person name="Yoshida K."/>
            <person name="Fujiwara S."/>
            <person name="Wang Z.W."/>
            <person name="Zhang Y.Q."/>
            <person name="Mitsuda N."/>
            <person name="Wang M."/>
            <person name="Liu G.H."/>
            <person name="Pecoraro L."/>
            <person name="Huang H.X."/>
            <person name="Xiao X.J."/>
            <person name="Lin M."/>
            <person name="Wu X.Y."/>
            <person name="Wu W.L."/>
            <person name="Chen Y.Y."/>
            <person name="Chang S.B."/>
            <person name="Sakamoto S."/>
            <person name="Ohme-Takagi M."/>
            <person name="Yagi M."/>
            <person name="Zeng S.J."/>
            <person name="Shen C.Y."/>
            <person name="Yeh C.M."/>
            <person name="Luo Y.B."/>
            <person name="Tsai W.C."/>
            <person name="Van de Peer Y."/>
            <person name="Liu Z.J."/>
        </authorList>
    </citation>
    <scope>NUCLEOTIDE SEQUENCE [LARGE SCALE GENOMIC DNA]</scope>
    <source>
        <strain evidence="2">cv. Shenzhen</strain>
        <tissue evidence="1">Stem</tissue>
    </source>
</reference>
<dbReference type="PANTHER" id="PTHR36702">
    <property type="entry name" value="HOLLIDAY JUNCTION RESOLVASE"/>
    <property type="match status" value="1"/>
</dbReference>
<protein>
    <submittedName>
        <fullName evidence="1">Uncharacterized protein</fullName>
    </submittedName>
</protein>
<gene>
    <name evidence="1" type="ORF">AXF42_Ash007992</name>
</gene>